<evidence type="ECO:0000256" key="6">
    <source>
        <dbReference type="ARBA" id="ARBA00022970"/>
    </source>
</evidence>
<dbReference type="PANTHER" id="PTHR43166">
    <property type="entry name" value="AMINO ACID IMPORT ATP-BINDING PROTEIN"/>
    <property type="match status" value="1"/>
</dbReference>
<dbReference type="SUPFAM" id="SSF52540">
    <property type="entry name" value="P-loop containing nucleoside triphosphate hydrolases"/>
    <property type="match status" value="1"/>
</dbReference>
<organism evidence="9 10">
    <name type="scientific">Nicoliella lavandulae</name>
    <dbReference type="NCBI Taxonomy" id="3082954"/>
    <lineage>
        <taxon>Bacteria</taxon>
        <taxon>Bacillati</taxon>
        <taxon>Bacillota</taxon>
        <taxon>Bacilli</taxon>
        <taxon>Lactobacillales</taxon>
        <taxon>Lactobacillaceae</taxon>
        <taxon>Nicoliella</taxon>
    </lineage>
</organism>
<dbReference type="SMART" id="SM00930">
    <property type="entry name" value="NIL"/>
    <property type="match status" value="1"/>
</dbReference>
<dbReference type="Pfam" id="PF09383">
    <property type="entry name" value="NIL"/>
    <property type="match status" value="1"/>
</dbReference>
<accession>A0ABU8SMS9</accession>
<dbReference type="Pfam" id="PF00005">
    <property type="entry name" value="ABC_tran"/>
    <property type="match status" value="1"/>
</dbReference>
<dbReference type="SMART" id="SM00382">
    <property type="entry name" value="AAA"/>
    <property type="match status" value="1"/>
</dbReference>
<dbReference type="Gene3D" id="3.40.50.300">
    <property type="entry name" value="P-loop containing nucleotide triphosphate hydrolases"/>
    <property type="match status" value="1"/>
</dbReference>
<dbReference type="PANTHER" id="PTHR43166:SF30">
    <property type="entry name" value="METHIONINE IMPORT ATP-BINDING PROTEIN METN"/>
    <property type="match status" value="1"/>
</dbReference>
<dbReference type="Proteomes" id="UP001370590">
    <property type="component" value="Unassembled WGS sequence"/>
</dbReference>
<dbReference type="GO" id="GO:0005524">
    <property type="term" value="F:ATP binding"/>
    <property type="evidence" value="ECO:0007669"/>
    <property type="project" value="UniProtKB-KW"/>
</dbReference>
<dbReference type="Gene3D" id="3.30.70.260">
    <property type="match status" value="1"/>
</dbReference>
<evidence type="ECO:0000256" key="1">
    <source>
        <dbReference type="ARBA" id="ARBA00022448"/>
    </source>
</evidence>
<feature type="domain" description="ABC transporter" evidence="8">
    <location>
        <begin position="6"/>
        <end position="244"/>
    </location>
</feature>
<evidence type="ECO:0000313" key="9">
    <source>
        <dbReference type="EMBL" id="MEJ6401198.1"/>
    </source>
</evidence>
<gene>
    <name evidence="9" type="ORF">R4146_08615</name>
</gene>
<dbReference type="InterPro" id="IPR027417">
    <property type="entry name" value="P-loop_NTPase"/>
</dbReference>
<proteinExistence type="predicted"/>
<dbReference type="InterPro" id="IPR003439">
    <property type="entry name" value="ABC_transporter-like_ATP-bd"/>
</dbReference>
<protein>
    <submittedName>
        <fullName evidence="9">Methionine ABC transporter ATP-binding protein</fullName>
    </submittedName>
</protein>
<dbReference type="CDD" id="cd03258">
    <property type="entry name" value="ABC_MetN_methionine_transporter"/>
    <property type="match status" value="1"/>
</dbReference>
<keyword evidence="7" id="KW-0472">Membrane</keyword>
<dbReference type="PROSITE" id="PS50893">
    <property type="entry name" value="ABC_TRANSPORTER_2"/>
    <property type="match status" value="1"/>
</dbReference>
<evidence type="ECO:0000259" key="8">
    <source>
        <dbReference type="PROSITE" id="PS50893"/>
    </source>
</evidence>
<evidence type="ECO:0000256" key="4">
    <source>
        <dbReference type="ARBA" id="ARBA00022840"/>
    </source>
</evidence>
<keyword evidence="3" id="KW-0547">Nucleotide-binding</keyword>
<keyword evidence="5" id="KW-1278">Translocase</keyword>
<evidence type="ECO:0000256" key="3">
    <source>
        <dbReference type="ARBA" id="ARBA00022741"/>
    </source>
</evidence>
<dbReference type="InterPro" id="IPR050086">
    <property type="entry name" value="MetN_ABC_transporter-like"/>
</dbReference>
<evidence type="ECO:0000256" key="7">
    <source>
        <dbReference type="ARBA" id="ARBA00023136"/>
    </source>
</evidence>
<dbReference type="SUPFAM" id="SSF55021">
    <property type="entry name" value="ACT-like"/>
    <property type="match status" value="1"/>
</dbReference>
<dbReference type="RefSeq" id="WP_339961036.1">
    <property type="nucleotide sequence ID" value="NZ_JAWMWH010000003.1"/>
</dbReference>
<evidence type="ECO:0000313" key="10">
    <source>
        <dbReference type="Proteomes" id="UP001370590"/>
    </source>
</evidence>
<reference evidence="9 10" key="1">
    <citation type="submission" date="2023-10" db="EMBL/GenBank/DDBJ databases">
        <title>Nicoliella lavandulae sp. nov. isolated from Lavandula angustifolia flowers.</title>
        <authorList>
            <person name="Alcantara C."/>
            <person name="Zuniga M."/>
            <person name="Landete J.M."/>
            <person name="Monedero V."/>
        </authorList>
    </citation>
    <scope>NUCLEOTIDE SEQUENCE [LARGE SCALE GENOMIC DNA]</scope>
    <source>
        <strain evidence="9 10">Es01</strain>
    </source>
</reference>
<keyword evidence="10" id="KW-1185">Reference proteome</keyword>
<sequence>MAQVELKNIDVIFNQKHQKPAKAVSNVSLSIEKGDVFGIVGYSGAGKSTLVRVINRLQEPTHGEVIVNGENIEKLNNVDLRKIRRKIGIIFQHFNLMNSRTIANNVEYPLLGTGVSKAQRAEKVDKLLKLVGLIDKKDYYPAQLSGGQKQRVAIARALASDPEILISDEATSALDPKTTQSILRLLKQLNHDLGLTVILITHEMDAVKSICNKVAVMDTGKVVESGSLLSIFSHPKNELTRDFIETTNQIKPALQTLSHQPDFVNQDQRKLVELQYTGSTTNNPVIVELFEKFSITANIIFGNVEFIQGVPLGHLIVTLSGDDDNIERAKQYLAKEDINVRDIDLAKVRAQEELEEKEAD</sequence>
<keyword evidence="1" id="KW-0813">Transport</keyword>
<dbReference type="PROSITE" id="PS00211">
    <property type="entry name" value="ABC_TRANSPORTER_1"/>
    <property type="match status" value="1"/>
</dbReference>
<dbReference type="InterPro" id="IPR003593">
    <property type="entry name" value="AAA+_ATPase"/>
</dbReference>
<name>A0ABU8SMS9_9LACO</name>
<dbReference type="InterPro" id="IPR041701">
    <property type="entry name" value="MetN_ABC"/>
</dbReference>
<dbReference type="InterPro" id="IPR045865">
    <property type="entry name" value="ACT-like_dom_sf"/>
</dbReference>
<evidence type="ECO:0000256" key="5">
    <source>
        <dbReference type="ARBA" id="ARBA00022967"/>
    </source>
</evidence>
<evidence type="ECO:0000256" key="2">
    <source>
        <dbReference type="ARBA" id="ARBA00022475"/>
    </source>
</evidence>
<dbReference type="EMBL" id="JAWMWH010000003">
    <property type="protein sequence ID" value="MEJ6401198.1"/>
    <property type="molecule type" value="Genomic_DNA"/>
</dbReference>
<dbReference type="InterPro" id="IPR018449">
    <property type="entry name" value="NIL_domain"/>
</dbReference>
<keyword evidence="6" id="KW-0029">Amino-acid transport</keyword>
<dbReference type="InterPro" id="IPR017871">
    <property type="entry name" value="ABC_transporter-like_CS"/>
</dbReference>
<comment type="caution">
    <text evidence="9">The sequence shown here is derived from an EMBL/GenBank/DDBJ whole genome shotgun (WGS) entry which is preliminary data.</text>
</comment>
<keyword evidence="2" id="KW-1003">Cell membrane</keyword>
<keyword evidence="4 9" id="KW-0067">ATP-binding</keyword>